<dbReference type="Gene3D" id="3.30.1060.10">
    <property type="entry name" value="Peptide methionine sulphoxide reductase MsrA"/>
    <property type="match status" value="1"/>
</dbReference>
<evidence type="ECO:0000256" key="3">
    <source>
        <dbReference type="ARBA" id="ARBA00023002"/>
    </source>
</evidence>
<dbReference type="PANTHER" id="PTHR42799:SF2">
    <property type="entry name" value="MITOCHONDRIAL PEPTIDE METHIONINE SULFOXIDE REDUCTASE"/>
    <property type="match status" value="1"/>
</dbReference>
<evidence type="ECO:0000256" key="6">
    <source>
        <dbReference type="ARBA" id="ARBA00047806"/>
    </source>
</evidence>
<dbReference type="HAMAP" id="MF_01401">
    <property type="entry name" value="MsrA"/>
    <property type="match status" value="1"/>
</dbReference>
<reference evidence="9 10" key="1">
    <citation type="journal article" date="2024" name="Science">
        <title>Giant polyketide synthase enzymes in the biosynthesis of giant marine polyether toxins.</title>
        <authorList>
            <person name="Fallon T.R."/>
            <person name="Shende V.V."/>
            <person name="Wierzbicki I.H."/>
            <person name="Pendleton A.L."/>
            <person name="Watervoot N.F."/>
            <person name="Auber R.P."/>
            <person name="Gonzalez D.J."/>
            <person name="Wisecaver J.H."/>
            <person name="Moore B.S."/>
        </authorList>
    </citation>
    <scope>NUCLEOTIDE SEQUENCE [LARGE SCALE GENOMIC DNA]</scope>
    <source>
        <strain evidence="9 10">12B1</strain>
    </source>
</reference>
<gene>
    <name evidence="9" type="ORF">AB1Y20_018722</name>
</gene>
<dbReference type="GO" id="GO:0008113">
    <property type="term" value="F:peptide-methionine (S)-S-oxide reductase activity"/>
    <property type="evidence" value="ECO:0007669"/>
    <property type="project" value="UniProtKB-EC"/>
</dbReference>
<evidence type="ECO:0000256" key="2">
    <source>
        <dbReference type="ARBA" id="ARBA00012502"/>
    </source>
</evidence>
<comment type="caution">
    <text evidence="9">The sequence shown here is derived from an EMBL/GenBank/DDBJ whole genome shotgun (WGS) entry which is preliminary data.</text>
</comment>
<comment type="catalytic activity">
    <reaction evidence="6">
        <text>L-methionyl-[protein] + [thioredoxin]-disulfide + H2O = L-methionyl-(S)-S-oxide-[protein] + [thioredoxin]-dithiol</text>
        <dbReference type="Rhea" id="RHEA:14217"/>
        <dbReference type="Rhea" id="RHEA-COMP:10698"/>
        <dbReference type="Rhea" id="RHEA-COMP:10700"/>
        <dbReference type="Rhea" id="RHEA-COMP:12313"/>
        <dbReference type="Rhea" id="RHEA-COMP:12315"/>
        <dbReference type="ChEBI" id="CHEBI:15377"/>
        <dbReference type="ChEBI" id="CHEBI:16044"/>
        <dbReference type="ChEBI" id="CHEBI:29950"/>
        <dbReference type="ChEBI" id="CHEBI:44120"/>
        <dbReference type="ChEBI" id="CHEBI:50058"/>
        <dbReference type="EC" id="1.8.4.11"/>
    </reaction>
</comment>
<evidence type="ECO:0000256" key="7">
    <source>
        <dbReference type="ARBA" id="ARBA00048782"/>
    </source>
</evidence>
<evidence type="ECO:0000256" key="4">
    <source>
        <dbReference type="ARBA" id="ARBA00030273"/>
    </source>
</evidence>
<dbReference type="EC" id="1.8.4.11" evidence="2"/>
<dbReference type="PANTHER" id="PTHR42799">
    <property type="entry name" value="MITOCHONDRIAL PEPTIDE METHIONINE SULFOXIDE REDUCTASE"/>
    <property type="match status" value="1"/>
</dbReference>
<comment type="similarity">
    <text evidence="1">Belongs to the MsrA Met sulfoxide reductase family.</text>
</comment>
<dbReference type="Pfam" id="PF01625">
    <property type="entry name" value="PMSR"/>
    <property type="match status" value="1"/>
</dbReference>
<evidence type="ECO:0000256" key="1">
    <source>
        <dbReference type="ARBA" id="ARBA00005591"/>
    </source>
</evidence>
<keyword evidence="10" id="KW-1185">Reference proteome</keyword>
<dbReference type="AlphaFoldDB" id="A0AB34JP35"/>
<dbReference type="InterPro" id="IPR002569">
    <property type="entry name" value="Met_Sox_Rdtase_MsrA_dom"/>
</dbReference>
<dbReference type="EMBL" id="JBGBPQ010000005">
    <property type="protein sequence ID" value="KAL1523799.1"/>
    <property type="molecule type" value="Genomic_DNA"/>
</dbReference>
<accession>A0AB34JP35</accession>
<dbReference type="NCBIfam" id="TIGR00401">
    <property type="entry name" value="msrA"/>
    <property type="match status" value="1"/>
</dbReference>
<evidence type="ECO:0000313" key="10">
    <source>
        <dbReference type="Proteomes" id="UP001515480"/>
    </source>
</evidence>
<organism evidence="9 10">
    <name type="scientific">Prymnesium parvum</name>
    <name type="common">Toxic golden alga</name>
    <dbReference type="NCBI Taxonomy" id="97485"/>
    <lineage>
        <taxon>Eukaryota</taxon>
        <taxon>Haptista</taxon>
        <taxon>Haptophyta</taxon>
        <taxon>Prymnesiophyceae</taxon>
        <taxon>Prymnesiales</taxon>
        <taxon>Prymnesiaceae</taxon>
        <taxon>Prymnesium</taxon>
    </lineage>
</organism>
<evidence type="ECO:0000256" key="5">
    <source>
        <dbReference type="ARBA" id="ARBA00030643"/>
    </source>
</evidence>
<comment type="catalytic activity">
    <reaction evidence="7">
        <text>[thioredoxin]-disulfide + L-methionine + H2O = L-methionine (S)-S-oxide + [thioredoxin]-dithiol</text>
        <dbReference type="Rhea" id="RHEA:19993"/>
        <dbReference type="Rhea" id="RHEA-COMP:10698"/>
        <dbReference type="Rhea" id="RHEA-COMP:10700"/>
        <dbReference type="ChEBI" id="CHEBI:15377"/>
        <dbReference type="ChEBI" id="CHEBI:29950"/>
        <dbReference type="ChEBI" id="CHEBI:50058"/>
        <dbReference type="ChEBI" id="CHEBI:57844"/>
        <dbReference type="ChEBI" id="CHEBI:58772"/>
        <dbReference type="EC" id="1.8.4.11"/>
    </reaction>
</comment>
<dbReference type="Proteomes" id="UP001515480">
    <property type="component" value="Unassembled WGS sequence"/>
</dbReference>
<feature type="domain" description="Peptide methionine sulphoxide reductase MsrA" evidence="8">
    <location>
        <begin position="67"/>
        <end position="211"/>
    </location>
</feature>
<dbReference type="InterPro" id="IPR050162">
    <property type="entry name" value="MsrA_MetSO_reductase"/>
</dbReference>
<keyword evidence="3" id="KW-0560">Oxidoreductase</keyword>
<dbReference type="SUPFAM" id="SSF55068">
    <property type="entry name" value="Peptide methionine sulfoxide reductase"/>
    <property type="match status" value="1"/>
</dbReference>
<protein>
    <recommendedName>
        <fullName evidence="2">peptide-methionine (S)-S-oxide reductase</fullName>
        <ecNumber evidence="2">1.8.4.11</ecNumber>
    </recommendedName>
    <alternativeName>
        <fullName evidence="5">Peptide-methionine (S)-S-oxide reductase</fullName>
    </alternativeName>
    <alternativeName>
        <fullName evidence="4">Protein-methionine-S-oxide reductase</fullName>
    </alternativeName>
</protein>
<dbReference type="InterPro" id="IPR036509">
    <property type="entry name" value="Met_Sox_Rdtase_MsrA_sf"/>
</dbReference>
<evidence type="ECO:0000313" key="9">
    <source>
        <dbReference type="EMBL" id="KAL1523799.1"/>
    </source>
</evidence>
<sequence>MPIAFGVLAVAARFDVGAFFRRHLSVERTTFDYGTLRGLPESYGWEAAQNALAGRVVSQSAGGAALATLAGGCFWGTELHFMRMPGVIATCVGYTQGALEHPTYSEVCTGTTGHTEACQVVYDPSVCSFESLCEKLFETIDPTVRNRVGNDQGTQYRHGIYPHTEEQMAIARDFIARKQEHYSNPIVTEVKAASIFWPAEEYHQQYLKKGGQSARKGDRTKVRCYG</sequence>
<name>A0AB34JP35_PRYPA</name>
<evidence type="ECO:0000259" key="8">
    <source>
        <dbReference type="Pfam" id="PF01625"/>
    </source>
</evidence>
<proteinExistence type="inferred from homology"/>
<dbReference type="GO" id="GO:0034599">
    <property type="term" value="P:cellular response to oxidative stress"/>
    <property type="evidence" value="ECO:0007669"/>
    <property type="project" value="TreeGrafter"/>
</dbReference>
<dbReference type="GO" id="GO:0005737">
    <property type="term" value="C:cytoplasm"/>
    <property type="evidence" value="ECO:0007669"/>
    <property type="project" value="TreeGrafter"/>
</dbReference>